<keyword evidence="2" id="KW-1185">Reference proteome</keyword>
<accession>A0A0H0XQ93</accession>
<evidence type="ECO:0000313" key="2">
    <source>
        <dbReference type="Proteomes" id="UP000053455"/>
    </source>
</evidence>
<dbReference type="Proteomes" id="UP000053455">
    <property type="component" value="Unassembled WGS sequence"/>
</dbReference>
<name>A0A0H0XQ93_9SPHN</name>
<organism evidence="1 2">
    <name type="scientific">Aurantiacibacter marinus</name>
    <dbReference type="NCBI Taxonomy" id="874156"/>
    <lineage>
        <taxon>Bacteria</taxon>
        <taxon>Pseudomonadati</taxon>
        <taxon>Pseudomonadota</taxon>
        <taxon>Alphaproteobacteria</taxon>
        <taxon>Sphingomonadales</taxon>
        <taxon>Erythrobacteraceae</taxon>
        <taxon>Aurantiacibacter</taxon>
    </lineage>
</organism>
<comment type="caution">
    <text evidence="1">The sequence shown here is derived from an EMBL/GenBank/DDBJ whole genome shotgun (WGS) entry which is preliminary data.</text>
</comment>
<dbReference type="AlphaFoldDB" id="A0A0H0XQ93"/>
<gene>
    <name evidence="1" type="ORF">AAV99_00445</name>
</gene>
<sequence>MQAPHCDGHEWDKRCKKPDCIDGKPGHEDQAEALSRVGAAIVHFTPKHFSKDQCIDREGGNPVQQLEQPEFLAPRTPLEISIAFERQDHPSCIDIAPFAEGTKTGKEKGANCPLPD</sequence>
<protein>
    <submittedName>
        <fullName evidence="1">Uncharacterized protein</fullName>
    </submittedName>
</protein>
<dbReference type="STRING" id="874156.GCA_001021555_01197"/>
<dbReference type="PATRIC" id="fig|874156.12.peg.95"/>
<dbReference type="EMBL" id="LBHU01000001">
    <property type="protein sequence ID" value="KLI64186.1"/>
    <property type="molecule type" value="Genomic_DNA"/>
</dbReference>
<evidence type="ECO:0000313" key="1">
    <source>
        <dbReference type="EMBL" id="KLI64186.1"/>
    </source>
</evidence>
<reference evidence="1 2" key="1">
    <citation type="submission" date="2015-04" db="EMBL/GenBank/DDBJ databases">
        <title>The draft genome sequence of Erythrobacter marinus HWDM-33.</title>
        <authorList>
            <person name="Zhuang L."/>
            <person name="Liu Y."/>
            <person name="Shao Z."/>
        </authorList>
    </citation>
    <scope>NUCLEOTIDE SEQUENCE [LARGE SCALE GENOMIC DNA]</scope>
    <source>
        <strain evidence="1 2">HWDM-33</strain>
    </source>
</reference>
<proteinExistence type="predicted"/>